<evidence type="ECO:0000256" key="13">
    <source>
        <dbReference type="ARBA" id="ARBA00047880"/>
    </source>
</evidence>
<comment type="catalytic activity">
    <reaction evidence="13 15">
        <text>riboflavin + ATP = FMN + ADP + H(+)</text>
        <dbReference type="Rhea" id="RHEA:14357"/>
        <dbReference type="ChEBI" id="CHEBI:15378"/>
        <dbReference type="ChEBI" id="CHEBI:30616"/>
        <dbReference type="ChEBI" id="CHEBI:57986"/>
        <dbReference type="ChEBI" id="CHEBI:58210"/>
        <dbReference type="ChEBI" id="CHEBI:456216"/>
        <dbReference type="EC" id="2.7.1.26"/>
    </reaction>
</comment>
<comment type="catalytic activity">
    <reaction evidence="14 15">
        <text>FMN + ATP + H(+) = FAD + diphosphate</text>
        <dbReference type="Rhea" id="RHEA:17237"/>
        <dbReference type="ChEBI" id="CHEBI:15378"/>
        <dbReference type="ChEBI" id="CHEBI:30616"/>
        <dbReference type="ChEBI" id="CHEBI:33019"/>
        <dbReference type="ChEBI" id="CHEBI:57692"/>
        <dbReference type="ChEBI" id="CHEBI:58210"/>
        <dbReference type="EC" id="2.7.7.2"/>
    </reaction>
</comment>
<keyword evidence="6 15" id="KW-0808">Transferase</keyword>
<keyword evidence="11 15" id="KW-0067">ATP-binding</keyword>
<dbReference type="UniPathway" id="UPA00276">
    <property type="reaction ID" value="UER00406"/>
</dbReference>
<dbReference type="SUPFAM" id="SSF82114">
    <property type="entry name" value="Riboflavin kinase-like"/>
    <property type="match status" value="1"/>
</dbReference>
<dbReference type="SMART" id="SM00904">
    <property type="entry name" value="Flavokinase"/>
    <property type="match status" value="1"/>
</dbReference>
<name>A0A6H1WT80_9BACT</name>
<dbReference type="EC" id="2.7.7.2" evidence="15"/>
<evidence type="ECO:0000256" key="2">
    <source>
        <dbReference type="ARBA" id="ARBA00004726"/>
    </source>
</evidence>
<dbReference type="FunFam" id="3.40.50.620:FF:000021">
    <property type="entry name" value="Riboflavin biosynthesis protein"/>
    <property type="match status" value="1"/>
</dbReference>
<dbReference type="GO" id="GO:0003919">
    <property type="term" value="F:FMN adenylyltransferase activity"/>
    <property type="evidence" value="ECO:0007669"/>
    <property type="project" value="UniProtKB-UniRule"/>
</dbReference>
<organism evidence="17 18">
    <name type="scientific">Thermosulfurimonas marina</name>
    <dbReference type="NCBI Taxonomy" id="2047767"/>
    <lineage>
        <taxon>Bacteria</taxon>
        <taxon>Pseudomonadati</taxon>
        <taxon>Thermodesulfobacteriota</taxon>
        <taxon>Thermodesulfobacteria</taxon>
        <taxon>Thermodesulfobacteriales</taxon>
        <taxon>Thermodesulfobacteriaceae</taxon>
        <taxon>Thermosulfurimonas</taxon>
    </lineage>
</organism>
<dbReference type="GO" id="GO:0008531">
    <property type="term" value="F:riboflavin kinase activity"/>
    <property type="evidence" value="ECO:0007669"/>
    <property type="project" value="UniProtKB-UniRule"/>
</dbReference>
<keyword evidence="7 15" id="KW-0548">Nucleotidyltransferase</keyword>
<keyword evidence="18" id="KW-1185">Reference proteome</keyword>
<dbReference type="FunFam" id="2.40.30.30:FF:000003">
    <property type="entry name" value="Riboflavin biosynthesis protein"/>
    <property type="match status" value="1"/>
</dbReference>
<dbReference type="InterPro" id="IPR015864">
    <property type="entry name" value="FAD_synthase"/>
</dbReference>
<dbReference type="InterPro" id="IPR014729">
    <property type="entry name" value="Rossmann-like_a/b/a_fold"/>
</dbReference>
<dbReference type="EC" id="2.7.1.26" evidence="15"/>
<sequence length="307" mass="34759">MEIYTPRDFPLKIPHPVATLGNFDGVHLGHQALIKETLHLAREMGGTPLAVTFEPHPRRILRPEDPPPLLTTFEERLELFEAYGLSRVLVIPFGPELASLPPEEFVEEYLVDGLGLKGLVVGFNYRFGHARRGDAALLKRLGEKWGFEVRVVPPQKIEGLMVSSSLIRELLLQGEVERAARLLGRPYRLKGRVVPGEARGRTLGFPTANLEPPPEKLLPARGVYAVRVQWAGKWWKAVMNLGQRPTFGGRRLCLEVHLFDFQGDLYGETLTVEFMRFLRPERKFASPAELRAQILEDCRQARKALTF</sequence>
<dbReference type="KEGG" id="tmai:FVE67_05850"/>
<comment type="pathway">
    <text evidence="2 15">Cofactor biosynthesis; FAD biosynthesis; FAD from FMN: step 1/1.</text>
</comment>
<dbReference type="NCBIfam" id="NF004160">
    <property type="entry name" value="PRK05627.1-3"/>
    <property type="match status" value="1"/>
</dbReference>
<dbReference type="Gene3D" id="2.40.30.30">
    <property type="entry name" value="Riboflavin kinase-like"/>
    <property type="match status" value="1"/>
</dbReference>
<keyword evidence="4 15" id="KW-0285">Flavoprotein</keyword>
<dbReference type="UniPathway" id="UPA00277">
    <property type="reaction ID" value="UER00407"/>
</dbReference>
<keyword evidence="12" id="KW-0511">Multifunctional enzyme</keyword>
<evidence type="ECO:0000313" key="18">
    <source>
        <dbReference type="Proteomes" id="UP000501253"/>
    </source>
</evidence>
<keyword evidence="8 15" id="KW-0547">Nucleotide-binding</keyword>
<keyword evidence="9 15" id="KW-0418">Kinase</keyword>
<dbReference type="InterPro" id="IPR023465">
    <property type="entry name" value="Riboflavin_kinase_dom_sf"/>
</dbReference>
<dbReference type="NCBIfam" id="TIGR00083">
    <property type="entry name" value="ribF"/>
    <property type="match status" value="1"/>
</dbReference>
<evidence type="ECO:0000259" key="16">
    <source>
        <dbReference type="SMART" id="SM00904"/>
    </source>
</evidence>
<proteinExistence type="inferred from homology"/>
<evidence type="ECO:0000256" key="4">
    <source>
        <dbReference type="ARBA" id="ARBA00022630"/>
    </source>
</evidence>
<evidence type="ECO:0000256" key="12">
    <source>
        <dbReference type="ARBA" id="ARBA00023268"/>
    </source>
</evidence>
<dbReference type="Pfam" id="PF01687">
    <property type="entry name" value="Flavokinase"/>
    <property type="match status" value="1"/>
</dbReference>
<evidence type="ECO:0000256" key="6">
    <source>
        <dbReference type="ARBA" id="ARBA00022679"/>
    </source>
</evidence>
<dbReference type="GO" id="GO:0009398">
    <property type="term" value="P:FMN biosynthetic process"/>
    <property type="evidence" value="ECO:0007669"/>
    <property type="project" value="UniProtKB-UniRule"/>
</dbReference>
<gene>
    <name evidence="17" type="ORF">FVE67_05850</name>
</gene>
<comment type="similarity">
    <text evidence="15">Belongs to the ribF family.</text>
</comment>
<dbReference type="GO" id="GO:0006747">
    <property type="term" value="P:FAD biosynthetic process"/>
    <property type="evidence" value="ECO:0007669"/>
    <property type="project" value="UniProtKB-UniRule"/>
</dbReference>
<evidence type="ECO:0000256" key="14">
    <source>
        <dbReference type="ARBA" id="ARBA00049494"/>
    </source>
</evidence>
<dbReference type="SUPFAM" id="SSF52374">
    <property type="entry name" value="Nucleotidylyl transferase"/>
    <property type="match status" value="1"/>
</dbReference>
<comment type="pathway">
    <text evidence="3 15">Cofactor biosynthesis; FMN biosynthesis; FMN from riboflavin (ATP route): step 1/1.</text>
</comment>
<dbReference type="NCBIfam" id="NF004162">
    <property type="entry name" value="PRK05627.1-5"/>
    <property type="match status" value="1"/>
</dbReference>
<keyword evidence="10 15" id="KW-0274">FAD</keyword>
<accession>A0A6H1WT80</accession>
<dbReference type="Gene3D" id="3.40.50.620">
    <property type="entry name" value="HUPs"/>
    <property type="match status" value="1"/>
</dbReference>
<evidence type="ECO:0000256" key="11">
    <source>
        <dbReference type="ARBA" id="ARBA00022840"/>
    </source>
</evidence>
<evidence type="ECO:0000256" key="9">
    <source>
        <dbReference type="ARBA" id="ARBA00022777"/>
    </source>
</evidence>
<evidence type="ECO:0000256" key="10">
    <source>
        <dbReference type="ARBA" id="ARBA00022827"/>
    </source>
</evidence>
<protein>
    <recommendedName>
        <fullName evidence="15">Riboflavin biosynthesis protein</fullName>
    </recommendedName>
    <domain>
        <recommendedName>
            <fullName evidence="15">Riboflavin kinase</fullName>
            <ecNumber evidence="15">2.7.1.26</ecNumber>
        </recommendedName>
        <alternativeName>
            <fullName evidence="15">Flavokinase</fullName>
        </alternativeName>
    </domain>
    <domain>
        <recommendedName>
            <fullName evidence="15">FMN adenylyltransferase</fullName>
            <ecNumber evidence="15">2.7.7.2</ecNumber>
        </recommendedName>
        <alternativeName>
            <fullName evidence="15">FAD pyrophosphorylase</fullName>
        </alternativeName>
        <alternativeName>
            <fullName evidence="15">FAD synthase</fullName>
        </alternativeName>
    </domain>
</protein>
<dbReference type="RefSeq" id="WP_168719709.1">
    <property type="nucleotide sequence ID" value="NZ_CP042909.1"/>
</dbReference>
<dbReference type="Pfam" id="PF06574">
    <property type="entry name" value="FAD_syn"/>
    <property type="match status" value="1"/>
</dbReference>
<dbReference type="PANTHER" id="PTHR22749:SF6">
    <property type="entry name" value="RIBOFLAVIN KINASE"/>
    <property type="match status" value="1"/>
</dbReference>
<dbReference type="EMBL" id="CP042909">
    <property type="protein sequence ID" value="QJA06359.1"/>
    <property type="molecule type" value="Genomic_DNA"/>
</dbReference>
<evidence type="ECO:0000313" key="17">
    <source>
        <dbReference type="EMBL" id="QJA06359.1"/>
    </source>
</evidence>
<evidence type="ECO:0000256" key="3">
    <source>
        <dbReference type="ARBA" id="ARBA00005201"/>
    </source>
</evidence>
<dbReference type="Proteomes" id="UP000501253">
    <property type="component" value="Chromosome"/>
</dbReference>
<evidence type="ECO:0000256" key="8">
    <source>
        <dbReference type="ARBA" id="ARBA00022741"/>
    </source>
</evidence>
<dbReference type="AlphaFoldDB" id="A0A6H1WT80"/>
<dbReference type="GO" id="GO:0005524">
    <property type="term" value="F:ATP binding"/>
    <property type="evidence" value="ECO:0007669"/>
    <property type="project" value="UniProtKB-UniRule"/>
</dbReference>
<dbReference type="CDD" id="cd02064">
    <property type="entry name" value="FAD_synthetase_N"/>
    <property type="match status" value="1"/>
</dbReference>
<dbReference type="InterPro" id="IPR023468">
    <property type="entry name" value="Riboflavin_kinase"/>
</dbReference>
<evidence type="ECO:0000256" key="1">
    <source>
        <dbReference type="ARBA" id="ARBA00002121"/>
    </source>
</evidence>
<comment type="function">
    <text evidence="1">Catalyzes the phosphorylation of riboflavin to FMN followed by the adenylation of FMN to FAD.</text>
</comment>
<evidence type="ECO:0000256" key="7">
    <source>
        <dbReference type="ARBA" id="ARBA00022695"/>
    </source>
</evidence>
<dbReference type="InterPro" id="IPR002606">
    <property type="entry name" value="Riboflavin_kinase_bac"/>
</dbReference>
<keyword evidence="5 15" id="KW-0288">FMN</keyword>
<feature type="domain" description="Riboflavin kinase" evidence="16">
    <location>
        <begin position="182"/>
        <end position="306"/>
    </location>
</feature>
<dbReference type="PIRSF" id="PIRSF004491">
    <property type="entry name" value="FAD_Synth"/>
    <property type="match status" value="1"/>
</dbReference>
<dbReference type="GO" id="GO:0009231">
    <property type="term" value="P:riboflavin biosynthetic process"/>
    <property type="evidence" value="ECO:0007669"/>
    <property type="project" value="InterPro"/>
</dbReference>
<dbReference type="InterPro" id="IPR015865">
    <property type="entry name" value="Riboflavin_kinase_bac/euk"/>
</dbReference>
<dbReference type="PANTHER" id="PTHR22749">
    <property type="entry name" value="RIBOFLAVIN KINASE/FMN ADENYLYLTRANSFERASE"/>
    <property type="match status" value="1"/>
</dbReference>
<evidence type="ECO:0000256" key="15">
    <source>
        <dbReference type="PIRNR" id="PIRNR004491"/>
    </source>
</evidence>
<evidence type="ECO:0000256" key="5">
    <source>
        <dbReference type="ARBA" id="ARBA00022643"/>
    </source>
</evidence>
<reference evidence="17 18" key="1">
    <citation type="submission" date="2019-08" db="EMBL/GenBank/DDBJ databases">
        <title>Complete genome sequence of Thermosulfurimonas marina SU872T, an anaerobic thermophilic chemolithoautotrophic bacterium isolated from a shallow marine hydrothermal vent.</title>
        <authorList>
            <person name="Allioux M."/>
            <person name="Jebbar M."/>
            <person name="Slobodkina G."/>
            <person name="Slobodkin A."/>
            <person name="Moalic Y."/>
            <person name="Frolova A."/>
            <person name="Shao Z."/>
            <person name="Alain K."/>
        </authorList>
    </citation>
    <scope>NUCLEOTIDE SEQUENCE [LARGE SCALE GENOMIC DNA]</scope>
    <source>
        <strain evidence="17 18">SU872</strain>
    </source>
</reference>